<dbReference type="InterPro" id="IPR029058">
    <property type="entry name" value="AB_hydrolase_fold"/>
</dbReference>
<dbReference type="GO" id="GO:0016787">
    <property type="term" value="F:hydrolase activity"/>
    <property type="evidence" value="ECO:0007669"/>
    <property type="project" value="InterPro"/>
</dbReference>
<evidence type="ECO:0000259" key="1">
    <source>
        <dbReference type="Pfam" id="PF01738"/>
    </source>
</evidence>
<dbReference type="HOGENOM" id="CLU_1791439_0_0_1"/>
<sequence length="150" mass="16512">MSTVHNPNKACCTIPPVQSNYSPKGTYKAYAGFDKVYVAGPANPGKLAVICVFDIFGFKPQTQQGADILAEELGAQVYMPDFFEGDEPWTLDKFPPTKPEDQQKFQEWFAGFANPANHVPRVIKVAEALKSEGVQFIVTYGFCWGGKVAL</sequence>
<evidence type="ECO:0000313" key="2">
    <source>
        <dbReference type="EMBL" id="EKM48016.1"/>
    </source>
</evidence>
<name>K5UEY3_PHACS</name>
<evidence type="ECO:0000313" key="3">
    <source>
        <dbReference type="Proteomes" id="UP000008370"/>
    </source>
</evidence>
<dbReference type="RefSeq" id="XP_007403431.1">
    <property type="nucleotide sequence ID" value="XM_007403369.1"/>
</dbReference>
<dbReference type="SUPFAM" id="SSF53474">
    <property type="entry name" value="alpha/beta-Hydrolases"/>
    <property type="match status" value="1"/>
</dbReference>
<organism evidence="2 3">
    <name type="scientific">Phanerochaete carnosa (strain HHB-10118-sp)</name>
    <name type="common">White-rot fungus</name>
    <name type="synonym">Peniophora carnosa</name>
    <dbReference type="NCBI Taxonomy" id="650164"/>
    <lineage>
        <taxon>Eukaryota</taxon>
        <taxon>Fungi</taxon>
        <taxon>Dikarya</taxon>
        <taxon>Basidiomycota</taxon>
        <taxon>Agaricomycotina</taxon>
        <taxon>Agaricomycetes</taxon>
        <taxon>Polyporales</taxon>
        <taxon>Phanerochaetaceae</taxon>
        <taxon>Phanerochaete</taxon>
    </lineage>
</organism>
<reference evidence="2 3" key="1">
    <citation type="journal article" date="2012" name="BMC Genomics">
        <title>Comparative genomics of the white-rot fungi, Phanerochaete carnosa and P. chrysosporium, to elucidate the genetic basis of the distinct wood types they colonize.</title>
        <authorList>
            <person name="Suzuki H."/>
            <person name="MacDonald J."/>
            <person name="Syed K."/>
            <person name="Salamov A."/>
            <person name="Hori C."/>
            <person name="Aerts A."/>
            <person name="Henrissat B."/>
            <person name="Wiebenga A."/>
            <person name="vanKuyk P.A."/>
            <person name="Barry K."/>
            <person name="Lindquist E."/>
            <person name="LaButti K."/>
            <person name="Lapidus A."/>
            <person name="Lucas S."/>
            <person name="Coutinho P."/>
            <person name="Gong Y."/>
            <person name="Samejima M."/>
            <person name="Mahadevan R."/>
            <person name="Abou-Zaid M."/>
            <person name="de Vries R.P."/>
            <person name="Igarashi K."/>
            <person name="Yadav J.S."/>
            <person name="Grigoriev I.V."/>
            <person name="Master E.R."/>
        </authorList>
    </citation>
    <scope>NUCLEOTIDE SEQUENCE [LARGE SCALE GENOMIC DNA]</scope>
    <source>
        <strain evidence="2 3">HHB-10118-sp</strain>
    </source>
</reference>
<feature type="domain" description="Dienelactone hydrolase" evidence="1">
    <location>
        <begin position="36"/>
        <end position="150"/>
    </location>
</feature>
<dbReference type="PANTHER" id="PTHR47668:SF1">
    <property type="entry name" value="DIENELACTONE HYDROLASE DOMAIN-CONTAINING PROTEIN-RELATED"/>
    <property type="match status" value="1"/>
</dbReference>
<gene>
    <name evidence="2" type="ORF">PHACADRAFT_109520</name>
</gene>
<dbReference type="InterPro" id="IPR002925">
    <property type="entry name" value="Dienelactn_hydro"/>
</dbReference>
<dbReference type="InParanoid" id="K5UEY3"/>
<feature type="non-terminal residue" evidence="2">
    <location>
        <position position="1"/>
    </location>
</feature>
<proteinExistence type="predicted"/>
<accession>K5UEY3</accession>
<dbReference type="OrthoDB" id="2147163at2759"/>
<dbReference type="GeneID" id="18907597"/>
<dbReference type="PANTHER" id="PTHR47668">
    <property type="entry name" value="DIENELACTONE HYDROLASE FAMILY PROTEIN (AFU_ORTHOLOGUE AFUA_6G01940)"/>
    <property type="match status" value="1"/>
</dbReference>
<dbReference type="Proteomes" id="UP000008370">
    <property type="component" value="Unassembled WGS sequence"/>
</dbReference>
<dbReference type="FunCoup" id="K5UEY3">
    <property type="interactions" value="23"/>
</dbReference>
<dbReference type="KEGG" id="pco:PHACADRAFT_109520"/>
<dbReference type="Gene3D" id="3.40.50.1820">
    <property type="entry name" value="alpha/beta hydrolase"/>
    <property type="match status" value="1"/>
</dbReference>
<protein>
    <recommendedName>
        <fullName evidence="1">Dienelactone hydrolase domain-containing protein</fullName>
    </recommendedName>
</protein>
<dbReference type="AlphaFoldDB" id="K5UEY3"/>
<dbReference type="STRING" id="650164.K5UEY3"/>
<dbReference type="EMBL" id="JH931541">
    <property type="protein sequence ID" value="EKM48016.1"/>
    <property type="molecule type" value="Genomic_DNA"/>
</dbReference>
<keyword evidence="3" id="KW-1185">Reference proteome</keyword>
<dbReference type="Pfam" id="PF01738">
    <property type="entry name" value="DLH"/>
    <property type="match status" value="1"/>
</dbReference>